<dbReference type="InterPro" id="IPR016032">
    <property type="entry name" value="Sig_transdc_resp-reg_C-effctor"/>
</dbReference>
<feature type="domain" description="HTH luxR-type" evidence="2">
    <location>
        <begin position="96"/>
        <end position="153"/>
    </location>
</feature>
<feature type="transmembrane region" description="Helical" evidence="1">
    <location>
        <begin position="40"/>
        <end position="60"/>
    </location>
</feature>
<dbReference type="OrthoDB" id="8277135at2"/>
<keyword evidence="4" id="KW-1185">Reference proteome</keyword>
<evidence type="ECO:0000313" key="4">
    <source>
        <dbReference type="Proteomes" id="UP000182466"/>
    </source>
</evidence>
<organism evidence="3 4">
    <name type="scientific">Sedimentitalea nanhaiensis</name>
    <dbReference type="NCBI Taxonomy" id="999627"/>
    <lineage>
        <taxon>Bacteria</taxon>
        <taxon>Pseudomonadati</taxon>
        <taxon>Pseudomonadota</taxon>
        <taxon>Alphaproteobacteria</taxon>
        <taxon>Rhodobacterales</taxon>
        <taxon>Paracoccaceae</taxon>
        <taxon>Sedimentitalea</taxon>
    </lineage>
</organism>
<protein>
    <submittedName>
        <fullName evidence="3">Regulatory protein, luxR family</fullName>
    </submittedName>
</protein>
<dbReference type="EMBL" id="FPAW01000003">
    <property type="protein sequence ID" value="SFT55749.1"/>
    <property type="molecule type" value="Genomic_DNA"/>
</dbReference>
<keyword evidence="1" id="KW-0472">Membrane</keyword>
<keyword evidence="1" id="KW-0812">Transmembrane</keyword>
<dbReference type="GO" id="GO:0003677">
    <property type="term" value="F:DNA binding"/>
    <property type="evidence" value="ECO:0007669"/>
    <property type="project" value="InterPro"/>
</dbReference>
<accession>A0A1I6YZ65</accession>
<sequence>MRFATPHALIFLVIIQAVCAAFFAADLIADFKETADMTTTHWHLYIESIATLSLVGSIMFETRVLMDLLRRKAHLEASVSVATSAMHDVIESHFDRWRLTLSERDVATFLVKGFGIAEIAALRGNAEGTIKSHLNAIYRKSGTHNRAELLSLIIDGLMVRGRIENNQTAA</sequence>
<dbReference type="Proteomes" id="UP000182466">
    <property type="component" value="Unassembled WGS sequence"/>
</dbReference>
<dbReference type="SMART" id="SM00421">
    <property type="entry name" value="HTH_LUXR"/>
    <property type="match status" value="1"/>
</dbReference>
<dbReference type="Pfam" id="PF00196">
    <property type="entry name" value="GerE"/>
    <property type="match status" value="1"/>
</dbReference>
<proteinExistence type="predicted"/>
<name>A0A1I6YZ65_9RHOB</name>
<dbReference type="CDD" id="cd06170">
    <property type="entry name" value="LuxR_C_like"/>
    <property type="match status" value="1"/>
</dbReference>
<dbReference type="Gene3D" id="1.10.10.10">
    <property type="entry name" value="Winged helix-like DNA-binding domain superfamily/Winged helix DNA-binding domain"/>
    <property type="match status" value="1"/>
</dbReference>
<reference evidence="3 4" key="1">
    <citation type="submission" date="2016-10" db="EMBL/GenBank/DDBJ databases">
        <authorList>
            <person name="de Groot N.N."/>
        </authorList>
    </citation>
    <scope>NUCLEOTIDE SEQUENCE [LARGE SCALE GENOMIC DNA]</scope>
    <source>
        <strain evidence="3 4">CGMCC 1.10959</strain>
    </source>
</reference>
<dbReference type="STRING" id="999627.SAMN05216236_103125"/>
<evidence type="ECO:0000259" key="2">
    <source>
        <dbReference type="SMART" id="SM00421"/>
    </source>
</evidence>
<dbReference type="InterPro" id="IPR036388">
    <property type="entry name" value="WH-like_DNA-bd_sf"/>
</dbReference>
<evidence type="ECO:0000256" key="1">
    <source>
        <dbReference type="SAM" id="Phobius"/>
    </source>
</evidence>
<dbReference type="SUPFAM" id="SSF46894">
    <property type="entry name" value="C-terminal effector domain of the bipartite response regulators"/>
    <property type="match status" value="1"/>
</dbReference>
<dbReference type="AlphaFoldDB" id="A0A1I6YZ65"/>
<dbReference type="RefSeq" id="WP_027262471.1">
    <property type="nucleotide sequence ID" value="NZ_FPAW01000003.1"/>
</dbReference>
<dbReference type="eggNOG" id="COG2197">
    <property type="taxonomic scope" value="Bacteria"/>
</dbReference>
<dbReference type="GO" id="GO:0006355">
    <property type="term" value="P:regulation of DNA-templated transcription"/>
    <property type="evidence" value="ECO:0007669"/>
    <property type="project" value="InterPro"/>
</dbReference>
<evidence type="ECO:0000313" key="3">
    <source>
        <dbReference type="EMBL" id="SFT55749.1"/>
    </source>
</evidence>
<keyword evidence="1" id="KW-1133">Transmembrane helix</keyword>
<dbReference type="InterPro" id="IPR000792">
    <property type="entry name" value="Tscrpt_reg_LuxR_C"/>
</dbReference>
<gene>
    <name evidence="3" type="ORF">SAMN05216236_103125</name>
</gene>